<dbReference type="GO" id="GO:0008270">
    <property type="term" value="F:zinc ion binding"/>
    <property type="evidence" value="ECO:0007669"/>
    <property type="project" value="UniProtKB-KW"/>
</dbReference>
<feature type="domain" description="RNase H type-1" evidence="13">
    <location>
        <begin position="312"/>
        <end position="449"/>
    </location>
</feature>
<keyword evidence="3" id="KW-0548">Nucleotidyltransferase</keyword>
<protein>
    <submittedName>
        <fullName evidence="15">POK11 protein</fullName>
    </submittedName>
</protein>
<proteinExistence type="inferred from homology"/>
<feature type="non-terminal residue" evidence="15">
    <location>
        <position position="626"/>
    </location>
</feature>
<dbReference type="Pfam" id="PF02022">
    <property type="entry name" value="Integrase_Zn"/>
    <property type="match status" value="1"/>
</dbReference>
<reference evidence="15 16" key="1">
    <citation type="submission" date="2019-09" db="EMBL/GenBank/DDBJ databases">
        <title>Bird 10,000 Genomes (B10K) Project - Family phase.</title>
        <authorList>
            <person name="Zhang G."/>
        </authorList>
    </citation>
    <scope>NUCLEOTIDE SEQUENCE [LARGE SCALE GENOMIC DNA]</scope>
    <source>
        <strain evidence="15">B10K-DU-002-42</strain>
        <tissue evidence="15">Muscle</tissue>
    </source>
</reference>
<dbReference type="PANTHER" id="PTHR41694:SF3">
    <property type="entry name" value="RNA-DIRECTED DNA POLYMERASE-RELATED"/>
    <property type="match status" value="1"/>
</dbReference>
<evidence type="ECO:0000259" key="12">
    <source>
        <dbReference type="PROSITE" id="PS50878"/>
    </source>
</evidence>
<dbReference type="Pfam" id="PF06817">
    <property type="entry name" value="RVT_thumb"/>
    <property type="match status" value="1"/>
</dbReference>
<evidence type="ECO:0000256" key="5">
    <source>
        <dbReference type="ARBA" id="ARBA00022723"/>
    </source>
</evidence>
<evidence type="ECO:0000256" key="4">
    <source>
        <dbReference type="ARBA" id="ARBA00022722"/>
    </source>
</evidence>
<gene>
    <name evidence="15" type="primary">Ervk11_0</name>
    <name evidence="15" type="ORF">PYCJOC_R11827</name>
</gene>
<feature type="domain" description="Integrase-type" evidence="11">
    <location>
        <begin position="454"/>
        <end position="495"/>
    </location>
</feature>
<evidence type="ECO:0000256" key="6">
    <source>
        <dbReference type="ARBA" id="ARBA00022759"/>
    </source>
</evidence>
<name>A0A7L2NVF9_PYCJO</name>
<evidence type="ECO:0000256" key="3">
    <source>
        <dbReference type="ARBA" id="ARBA00022695"/>
    </source>
</evidence>
<dbReference type="InterPro" id="IPR012337">
    <property type="entry name" value="RNaseH-like_sf"/>
</dbReference>
<evidence type="ECO:0000259" key="14">
    <source>
        <dbReference type="PROSITE" id="PS50994"/>
    </source>
</evidence>
<dbReference type="GO" id="GO:0003964">
    <property type="term" value="F:RNA-directed DNA polymerase activity"/>
    <property type="evidence" value="ECO:0007669"/>
    <property type="project" value="UniProtKB-KW"/>
</dbReference>
<evidence type="ECO:0000259" key="13">
    <source>
        <dbReference type="PROSITE" id="PS50879"/>
    </source>
</evidence>
<dbReference type="InterPro" id="IPR000477">
    <property type="entry name" value="RT_dom"/>
</dbReference>
<dbReference type="GO" id="GO:0004523">
    <property type="term" value="F:RNA-DNA hybrid ribonuclease activity"/>
    <property type="evidence" value="ECO:0007669"/>
    <property type="project" value="InterPro"/>
</dbReference>
<dbReference type="EMBL" id="VWYP01014312">
    <property type="protein sequence ID" value="NXR76300.1"/>
    <property type="molecule type" value="Genomic_DNA"/>
</dbReference>
<accession>A0A7L2NVF9</accession>
<dbReference type="PROSITE" id="PS50878">
    <property type="entry name" value="RT_POL"/>
    <property type="match status" value="1"/>
</dbReference>
<dbReference type="GO" id="GO:0003677">
    <property type="term" value="F:DNA binding"/>
    <property type="evidence" value="ECO:0007669"/>
    <property type="project" value="UniProtKB-KW"/>
</dbReference>
<sequence>PRKRYHWKVLPQGMKNSPVLCQRFVVSLLSPVRAAAEKAIIHHYMDDVLVCAPSRDLLTHALDLTVNLLVAAGFELQESKIQRMPPWKYLGLKINERTIVPQKLAVKTKIKTLADAHQLCGALNWVRPWLGLTTEDLAPLFDLLKGGEELCFPRELTPEAQKALEKVQHCMSTRQAHRCDPKLPFKYIILGRLPHLHGVIFQWDHNISNTPRKDRGRVDPLLIIEWVFLSNTRTRLRELAGCDFECIHILIRLKTGQITKAMLEHLLQENEALQFALDSFTGQISIHRPAHKIFNQEAQFVLDLDEVQSRTPLRALAVFTDASGGSHKSVMTWKDPQTQRWETDIEEVEGSPQVAELAAVVRAFERFPEPFNLVTDSAYVAGVVSRAEKSVLQEVSNLALRKLLSKLVDLISRREQPFYVMHTRSHTDLPGFIAEGNRRADALAAPAEMAPLPNIFEQAKISHQLFHQNAPGLVRRFNLTREQARAIVATCPSCQKHAVPTLSAGVNPRGLNSCEVWQTDVMHIPSFRRMKYIHVSVDTFSGAVFASAHTGEKSGDAIKHLIQALSFMGIPKILKTDNGPAYISREFHSFLQQWGVEHRTGIPHSPIGQAVVERTHQNLKRVLNQQ</sequence>
<feature type="domain" description="Reverse transcriptase" evidence="12">
    <location>
        <begin position="1"/>
        <end position="94"/>
    </location>
</feature>
<dbReference type="AlphaFoldDB" id="A0A7L2NVF9"/>
<comment type="caution">
    <text evidence="15">The sequence shown here is derived from an EMBL/GenBank/DDBJ whole genome shotgun (WGS) entry which is preliminary data.</text>
</comment>
<dbReference type="InterPro" id="IPR002156">
    <property type="entry name" value="RNaseH_domain"/>
</dbReference>
<dbReference type="SUPFAM" id="SSF56672">
    <property type="entry name" value="DNA/RNA polymerases"/>
    <property type="match status" value="1"/>
</dbReference>
<evidence type="ECO:0000256" key="9">
    <source>
        <dbReference type="ARBA" id="ARBA00023125"/>
    </source>
</evidence>
<evidence type="ECO:0000256" key="7">
    <source>
        <dbReference type="ARBA" id="ARBA00022801"/>
    </source>
</evidence>
<feature type="non-terminal residue" evidence="15">
    <location>
        <position position="1"/>
    </location>
</feature>
<dbReference type="SUPFAM" id="SSF46919">
    <property type="entry name" value="N-terminal Zn binding domain of HIV integrase"/>
    <property type="match status" value="1"/>
</dbReference>
<dbReference type="Gene3D" id="1.10.10.200">
    <property type="match status" value="1"/>
</dbReference>
<evidence type="ECO:0000256" key="1">
    <source>
        <dbReference type="ARBA" id="ARBA00010879"/>
    </source>
</evidence>
<dbReference type="InterPro" id="IPR003308">
    <property type="entry name" value="Integrase_Zn-bd_dom_N"/>
</dbReference>
<keyword evidence="2" id="KW-0808">Transferase</keyword>
<dbReference type="OrthoDB" id="9386368at2759"/>
<dbReference type="InterPro" id="IPR043502">
    <property type="entry name" value="DNA/RNA_pol_sf"/>
</dbReference>
<dbReference type="PROSITE" id="PS50879">
    <property type="entry name" value="RNASE_H_1"/>
    <property type="match status" value="1"/>
</dbReference>
<evidence type="ECO:0000256" key="2">
    <source>
        <dbReference type="ARBA" id="ARBA00022679"/>
    </source>
</evidence>
<keyword evidence="4" id="KW-0540">Nuclease</keyword>
<dbReference type="GO" id="GO:0015074">
    <property type="term" value="P:DNA integration"/>
    <property type="evidence" value="ECO:0007669"/>
    <property type="project" value="InterPro"/>
</dbReference>
<dbReference type="SUPFAM" id="SSF53098">
    <property type="entry name" value="Ribonuclease H-like"/>
    <property type="match status" value="2"/>
</dbReference>
<dbReference type="InterPro" id="IPR043128">
    <property type="entry name" value="Rev_trsase/Diguanyl_cyclase"/>
</dbReference>
<evidence type="ECO:0000256" key="10">
    <source>
        <dbReference type="PROSITE-ProRule" id="PRU00450"/>
    </source>
</evidence>
<dbReference type="Gene3D" id="3.30.420.10">
    <property type="entry name" value="Ribonuclease H-like superfamily/Ribonuclease H"/>
    <property type="match status" value="2"/>
</dbReference>
<keyword evidence="6" id="KW-0255">Endonuclease</keyword>
<keyword evidence="7" id="KW-0378">Hydrolase</keyword>
<dbReference type="InterPro" id="IPR017856">
    <property type="entry name" value="Integrase-like_N"/>
</dbReference>
<dbReference type="PANTHER" id="PTHR41694">
    <property type="entry name" value="ENDOGENOUS RETROVIRUS GROUP K MEMBER POL PROTEIN"/>
    <property type="match status" value="1"/>
</dbReference>
<organism evidence="15 16">
    <name type="scientific">Pycnonotus jocosus</name>
    <name type="common">Red-whiskered bulbul</name>
    <name type="synonym">Lanius jocosus</name>
    <dbReference type="NCBI Taxonomy" id="182897"/>
    <lineage>
        <taxon>Eukaryota</taxon>
        <taxon>Metazoa</taxon>
        <taxon>Chordata</taxon>
        <taxon>Craniata</taxon>
        <taxon>Vertebrata</taxon>
        <taxon>Euteleostomi</taxon>
        <taxon>Archelosauria</taxon>
        <taxon>Archosauria</taxon>
        <taxon>Dinosauria</taxon>
        <taxon>Saurischia</taxon>
        <taxon>Theropoda</taxon>
        <taxon>Coelurosauria</taxon>
        <taxon>Aves</taxon>
        <taxon>Neognathae</taxon>
        <taxon>Neoaves</taxon>
        <taxon>Telluraves</taxon>
        <taxon>Australaves</taxon>
        <taxon>Passeriformes</taxon>
        <taxon>Sylvioidea</taxon>
        <taxon>Pycnonotidae</taxon>
        <taxon>Pycnonotus</taxon>
    </lineage>
</organism>
<keyword evidence="10" id="KW-0862">Zinc</keyword>
<dbReference type="Gene3D" id="3.30.70.270">
    <property type="match status" value="2"/>
</dbReference>
<dbReference type="InterPro" id="IPR036397">
    <property type="entry name" value="RNaseH_sf"/>
</dbReference>
<feature type="domain" description="Integrase catalytic" evidence="14">
    <location>
        <begin position="504"/>
        <end position="626"/>
    </location>
</feature>
<comment type="similarity">
    <text evidence="1">Belongs to the beta type-B retroviral polymerase family. HERV class-II K(HML-2) pol subfamily.</text>
</comment>
<keyword evidence="5" id="KW-0479">Metal-binding</keyword>
<dbReference type="Pfam" id="PF00078">
    <property type="entry name" value="RVT_1"/>
    <property type="match status" value="1"/>
</dbReference>
<dbReference type="PROSITE" id="PS50994">
    <property type="entry name" value="INTEGRASE"/>
    <property type="match status" value="1"/>
</dbReference>
<dbReference type="Proteomes" id="UP000535705">
    <property type="component" value="Unassembled WGS sequence"/>
</dbReference>
<keyword evidence="8" id="KW-0695">RNA-directed DNA polymerase</keyword>
<keyword evidence="16" id="KW-1185">Reference proteome</keyword>
<dbReference type="InterPro" id="IPR001584">
    <property type="entry name" value="Integrase_cat-core"/>
</dbReference>
<evidence type="ECO:0000313" key="16">
    <source>
        <dbReference type="Proteomes" id="UP000535705"/>
    </source>
</evidence>
<keyword evidence="9" id="KW-0238">DNA-binding</keyword>
<dbReference type="Pfam" id="PF00665">
    <property type="entry name" value="rve"/>
    <property type="match status" value="1"/>
</dbReference>
<dbReference type="InterPro" id="IPR010661">
    <property type="entry name" value="RVT_thumb"/>
</dbReference>
<evidence type="ECO:0000256" key="8">
    <source>
        <dbReference type="ARBA" id="ARBA00022918"/>
    </source>
</evidence>
<dbReference type="GO" id="GO:0035613">
    <property type="term" value="F:RNA stem-loop binding"/>
    <property type="evidence" value="ECO:0007669"/>
    <property type="project" value="TreeGrafter"/>
</dbReference>
<dbReference type="PROSITE" id="PS50876">
    <property type="entry name" value="ZF_INTEGRASE"/>
    <property type="match status" value="1"/>
</dbReference>
<evidence type="ECO:0000259" key="11">
    <source>
        <dbReference type="PROSITE" id="PS50876"/>
    </source>
</evidence>
<keyword evidence="10" id="KW-0863">Zinc-finger</keyword>
<evidence type="ECO:0000313" key="15">
    <source>
        <dbReference type="EMBL" id="NXR76300.1"/>
    </source>
</evidence>
<dbReference type="Pfam" id="PF00075">
    <property type="entry name" value="RNase_H"/>
    <property type="match status" value="1"/>
</dbReference>